<dbReference type="EMBL" id="VJMI01008053">
    <property type="protein sequence ID" value="KAF0762270.1"/>
    <property type="molecule type" value="Genomic_DNA"/>
</dbReference>
<feature type="transmembrane region" description="Helical" evidence="5">
    <location>
        <begin position="178"/>
        <end position="195"/>
    </location>
</feature>
<feature type="domain" description="Mechanosensitive ion channel MscS" evidence="7">
    <location>
        <begin position="223"/>
        <end position="286"/>
    </location>
</feature>
<dbReference type="PANTHER" id="PTHR30566">
    <property type="entry name" value="YNAI-RELATED MECHANOSENSITIVE ION CHANNEL"/>
    <property type="match status" value="1"/>
</dbReference>
<reference evidence="8 9" key="1">
    <citation type="submission" date="2019-06" db="EMBL/GenBank/DDBJ databases">
        <title>Genomics analysis of Aphanomyces spp. identifies a new class of oomycete effector associated with host adaptation.</title>
        <authorList>
            <person name="Gaulin E."/>
        </authorList>
    </citation>
    <scope>NUCLEOTIDE SEQUENCE [LARGE SCALE GENOMIC DNA]</scope>
    <source>
        <strain evidence="8 9">E</strain>
    </source>
</reference>
<evidence type="ECO:0000259" key="7">
    <source>
        <dbReference type="Pfam" id="PF00924"/>
    </source>
</evidence>
<dbReference type="SUPFAM" id="SSF50182">
    <property type="entry name" value="Sm-like ribonucleoproteins"/>
    <property type="match status" value="1"/>
</dbReference>
<feature type="signal peptide" evidence="6">
    <location>
        <begin position="1"/>
        <end position="21"/>
    </location>
</feature>
<dbReference type="InterPro" id="IPR023408">
    <property type="entry name" value="MscS_beta-dom_sf"/>
</dbReference>
<dbReference type="GO" id="GO:0055085">
    <property type="term" value="P:transmembrane transport"/>
    <property type="evidence" value="ECO:0007669"/>
    <property type="project" value="InterPro"/>
</dbReference>
<feature type="transmembrane region" description="Helical" evidence="5">
    <location>
        <begin position="106"/>
        <end position="127"/>
    </location>
</feature>
<feature type="chain" id="PRO_5025376330" description="Mechanosensitive ion channel MscS domain-containing protein" evidence="6">
    <location>
        <begin position="22"/>
        <end position="420"/>
    </location>
</feature>
<accession>A0A6A5AS09</accession>
<evidence type="ECO:0000256" key="4">
    <source>
        <dbReference type="ARBA" id="ARBA00023136"/>
    </source>
</evidence>
<dbReference type="Pfam" id="PF00924">
    <property type="entry name" value="MS_channel_2nd"/>
    <property type="match status" value="1"/>
</dbReference>
<keyword evidence="2 5" id="KW-0812">Transmembrane</keyword>
<dbReference type="VEuPathDB" id="FungiDB:H257_12053"/>
<dbReference type="Proteomes" id="UP000469452">
    <property type="component" value="Unassembled WGS sequence"/>
</dbReference>
<protein>
    <recommendedName>
        <fullName evidence="7">Mechanosensitive ion channel MscS domain-containing protein</fullName>
    </recommendedName>
</protein>
<dbReference type="GO" id="GO:0016020">
    <property type="term" value="C:membrane"/>
    <property type="evidence" value="ECO:0007669"/>
    <property type="project" value="UniProtKB-SubCell"/>
</dbReference>
<keyword evidence="3 5" id="KW-1133">Transmembrane helix</keyword>
<sequence>MKQRRFLAVAALTGVMGIVMADGGSSAVGYARCMKDSSCMPLNEIPAWWVCMQGQAVEYLILAGAMIFFATFLPRVTLSFMLFILGKFPFVREIVDDYVKFCTTSTTYLLSATLCMGAAIVGLLSPYLCRFHIYIWGIFFLMWIYSVFNVIDRLAIRRFGGKAADNSKKVVISESIKLLRLLVLVIVSMYIYLQMWQDQSLLKYSFLGMLGGAIALGFAGATHNAVGGLYLVLNAPFRVDEFIQVGAVHGHVQRVALRFTVILTLDSTNVFVPNSFFLYKPMVNYSQRPKRQVTLDIHVHPHTSVALLETLLHELHVMLQSRHMGLTSHEDYSGPADNEAKFFFVTMEALYCVRLYTYTDELDAKKHAMIKSEVWLAAMEILEELGIQVVMKDHEDSRRRTTGGGGNADNNHAAEFGFAY</sequence>
<dbReference type="InterPro" id="IPR006685">
    <property type="entry name" value="MscS_channel_2nd"/>
</dbReference>
<keyword evidence="4 5" id="KW-0472">Membrane</keyword>
<dbReference type="PANTHER" id="PTHR30566:SF5">
    <property type="entry name" value="MECHANOSENSITIVE ION CHANNEL PROTEIN 1, MITOCHONDRIAL-RELATED"/>
    <property type="match status" value="1"/>
</dbReference>
<evidence type="ECO:0000256" key="5">
    <source>
        <dbReference type="SAM" id="Phobius"/>
    </source>
</evidence>
<evidence type="ECO:0000313" key="8">
    <source>
        <dbReference type="EMBL" id="KAF0762270.1"/>
    </source>
</evidence>
<proteinExistence type="predicted"/>
<comment type="subcellular location">
    <subcellularLocation>
        <location evidence="1">Membrane</location>
    </subcellularLocation>
</comment>
<dbReference type="AlphaFoldDB" id="A0A6A5AS09"/>
<evidence type="ECO:0000256" key="3">
    <source>
        <dbReference type="ARBA" id="ARBA00022989"/>
    </source>
</evidence>
<evidence type="ECO:0000256" key="1">
    <source>
        <dbReference type="ARBA" id="ARBA00004370"/>
    </source>
</evidence>
<feature type="transmembrane region" description="Helical" evidence="5">
    <location>
        <begin position="133"/>
        <end position="151"/>
    </location>
</feature>
<name>A0A6A5AS09_APHAT</name>
<evidence type="ECO:0000256" key="6">
    <source>
        <dbReference type="SAM" id="SignalP"/>
    </source>
</evidence>
<feature type="transmembrane region" description="Helical" evidence="5">
    <location>
        <begin position="207"/>
        <end position="233"/>
    </location>
</feature>
<keyword evidence="6" id="KW-0732">Signal</keyword>
<organism evidence="8 9">
    <name type="scientific">Aphanomyces astaci</name>
    <name type="common">Crayfish plague agent</name>
    <dbReference type="NCBI Taxonomy" id="112090"/>
    <lineage>
        <taxon>Eukaryota</taxon>
        <taxon>Sar</taxon>
        <taxon>Stramenopiles</taxon>
        <taxon>Oomycota</taxon>
        <taxon>Saprolegniomycetes</taxon>
        <taxon>Saprolegniales</taxon>
        <taxon>Verrucalvaceae</taxon>
        <taxon>Aphanomyces</taxon>
    </lineage>
</organism>
<gene>
    <name evidence="8" type="ORF">AaE_003331</name>
</gene>
<dbReference type="Gene3D" id="2.30.30.60">
    <property type="match status" value="1"/>
</dbReference>
<evidence type="ECO:0000256" key="2">
    <source>
        <dbReference type="ARBA" id="ARBA00022692"/>
    </source>
</evidence>
<dbReference type="InterPro" id="IPR010920">
    <property type="entry name" value="LSM_dom_sf"/>
</dbReference>
<evidence type="ECO:0000313" key="9">
    <source>
        <dbReference type="Proteomes" id="UP000469452"/>
    </source>
</evidence>
<feature type="transmembrane region" description="Helical" evidence="5">
    <location>
        <begin position="59"/>
        <end position="85"/>
    </location>
</feature>
<comment type="caution">
    <text evidence="8">The sequence shown here is derived from an EMBL/GenBank/DDBJ whole genome shotgun (WGS) entry which is preliminary data.</text>
</comment>